<accession>A0ABV8JI96</accession>
<sequence length="269" mass="32001">MEPSQVRSLTLRYLKSHDCEIIEDHPDYMESRLSVEADKDLIHRPFYWMYVEKMGFEPQPSTLLFTFKPGKAPPGVRSEHLTCGSPRFNQMLHSARKNGRFIRLYEDSFRGARKADSRPYDPWLAVNYEVSSICDRKKDELLSLGIHLRTGEIIQEFHQRIQNKQWTPRLPDRRHTLPPLLTVPEAVGELEFWLQGWIEHQDLSWAVQAKKRLEEELAQLHAYYPEEWRMNDELHTEKKQRLRETVWQYHPRVEVEVVNAGLFYLDSDT</sequence>
<organism evidence="1 2">
    <name type="scientific">Salinithrix halophila</name>
    <dbReference type="NCBI Taxonomy" id="1485204"/>
    <lineage>
        <taxon>Bacteria</taxon>
        <taxon>Bacillati</taxon>
        <taxon>Bacillota</taxon>
        <taxon>Bacilli</taxon>
        <taxon>Bacillales</taxon>
        <taxon>Thermoactinomycetaceae</taxon>
        <taxon>Salinithrix</taxon>
    </lineage>
</organism>
<dbReference type="InterPro" id="IPR024562">
    <property type="entry name" value="YqhG"/>
</dbReference>
<reference evidence="2" key="1">
    <citation type="journal article" date="2019" name="Int. J. Syst. Evol. Microbiol.">
        <title>The Global Catalogue of Microorganisms (GCM) 10K type strain sequencing project: providing services to taxonomists for standard genome sequencing and annotation.</title>
        <authorList>
            <consortium name="The Broad Institute Genomics Platform"/>
            <consortium name="The Broad Institute Genome Sequencing Center for Infectious Disease"/>
            <person name="Wu L."/>
            <person name="Ma J."/>
        </authorList>
    </citation>
    <scope>NUCLEOTIDE SEQUENCE [LARGE SCALE GENOMIC DNA]</scope>
    <source>
        <strain evidence="2">IBRC-M 10813</strain>
    </source>
</reference>
<proteinExistence type="predicted"/>
<keyword evidence="2" id="KW-1185">Reference proteome</keyword>
<dbReference type="Proteomes" id="UP001595843">
    <property type="component" value="Unassembled WGS sequence"/>
</dbReference>
<evidence type="ECO:0000313" key="1">
    <source>
        <dbReference type="EMBL" id="MFC4078273.1"/>
    </source>
</evidence>
<dbReference type="EMBL" id="JBHSAP010000018">
    <property type="protein sequence ID" value="MFC4078273.1"/>
    <property type="molecule type" value="Genomic_DNA"/>
</dbReference>
<evidence type="ECO:0000313" key="2">
    <source>
        <dbReference type="Proteomes" id="UP001595843"/>
    </source>
</evidence>
<protein>
    <submittedName>
        <fullName evidence="1">YqhG family protein</fullName>
    </submittedName>
</protein>
<gene>
    <name evidence="1" type="ORF">ACFOUO_15855</name>
</gene>
<dbReference type="Pfam" id="PF11079">
    <property type="entry name" value="YqhG"/>
    <property type="match status" value="1"/>
</dbReference>
<dbReference type="RefSeq" id="WP_380706092.1">
    <property type="nucleotide sequence ID" value="NZ_JBHSAP010000018.1"/>
</dbReference>
<comment type="caution">
    <text evidence="1">The sequence shown here is derived from an EMBL/GenBank/DDBJ whole genome shotgun (WGS) entry which is preliminary data.</text>
</comment>
<name>A0ABV8JI96_9BACL</name>